<organism evidence="1 2">
    <name type="scientific">Candidatus Finniella inopinata</name>
    <dbReference type="NCBI Taxonomy" id="1696036"/>
    <lineage>
        <taxon>Bacteria</taxon>
        <taxon>Pseudomonadati</taxon>
        <taxon>Pseudomonadota</taxon>
        <taxon>Alphaproteobacteria</taxon>
        <taxon>Holosporales</taxon>
        <taxon>Candidatus Paracaedibacteraceae</taxon>
        <taxon>Candidatus Finniella</taxon>
    </lineage>
</organism>
<proteinExistence type="predicted"/>
<dbReference type="RefSeq" id="WP_130154084.1">
    <property type="nucleotide sequence ID" value="NZ_SCFB01000006.1"/>
</dbReference>
<reference evidence="1 2" key="1">
    <citation type="submission" date="2018-10" db="EMBL/GenBank/DDBJ databases">
        <title>An updated phylogeny of the Alphaproteobacteria reveals that the parasitic Rickettsiales and Holosporales have independent origins.</title>
        <authorList>
            <person name="Munoz-Gomez S.A."/>
            <person name="Hess S."/>
            <person name="Burger G."/>
            <person name="Lang B.F."/>
            <person name="Susko E."/>
            <person name="Slamovits C.H."/>
            <person name="Roger A.J."/>
        </authorList>
    </citation>
    <scope>NUCLEOTIDE SEQUENCE [LARGE SCALE GENOMIC DNA]</scope>
    <source>
        <strain evidence="1">HOLO01</strain>
    </source>
</reference>
<dbReference type="Proteomes" id="UP000293550">
    <property type="component" value="Unassembled WGS sequence"/>
</dbReference>
<name>A0A4Q7DG61_9PROT</name>
<accession>A0A4Q7DG61</accession>
<comment type="caution">
    <text evidence="1">The sequence shown here is derived from an EMBL/GenBank/DDBJ whole genome shotgun (WGS) entry which is preliminary data.</text>
</comment>
<dbReference type="EMBL" id="SCFB01000006">
    <property type="protein sequence ID" value="RZI45831.1"/>
    <property type="molecule type" value="Genomic_DNA"/>
</dbReference>
<keyword evidence="2" id="KW-1185">Reference proteome</keyword>
<evidence type="ECO:0000313" key="1">
    <source>
        <dbReference type="EMBL" id="RZI45831.1"/>
    </source>
</evidence>
<dbReference type="OrthoDB" id="8483828at2"/>
<gene>
    <name evidence="1" type="ORF">EQU50_05190</name>
</gene>
<dbReference type="AlphaFoldDB" id="A0A4Q7DG61"/>
<sequence>MNKIVALCVLALTVGMIGDCCRASSSASSSYEADYQRFLKVKLVYCPKKESDVGKIVLPIKELRNPLEGTFDLSGYDDTGQYLSIATGYPKEKNPENADKIEIWIAPRFLIEKELTTTAGHFKGIMSNWPSTVPVGIFWRWGGWNNLEWMDYLTTNSLEKIGDNNLYRKYQFSQNSDEENYNTTGMNMLKEHWRSLSRYKLES</sequence>
<protein>
    <submittedName>
        <fullName evidence="1">Uncharacterized protein</fullName>
    </submittedName>
</protein>
<evidence type="ECO:0000313" key="2">
    <source>
        <dbReference type="Proteomes" id="UP000293550"/>
    </source>
</evidence>